<comment type="caution">
    <text evidence="4">The sequence shown here is derived from an EMBL/GenBank/DDBJ whole genome shotgun (WGS) entry which is preliminary data.</text>
</comment>
<dbReference type="SMART" id="SM00422">
    <property type="entry name" value="HTH_MERR"/>
    <property type="match status" value="1"/>
</dbReference>
<evidence type="ECO:0000313" key="5">
    <source>
        <dbReference type="Proteomes" id="UP000018296"/>
    </source>
</evidence>
<protein>
    <submittedName>
        <fullName evidence="4">MerR family transcriptional regulator</fullName>
    </submittedName>
</protein>
<dbReference type="InterPro" id="IPR000551">
    <property type="entry name" value="MerR-type_HTH_dom"/>
</dbReference>
<reference evidence="4 5" key="1">
    <citation type="journal article" date="2013" name="Genome Announc.">
        <title>Genome Sequence of Sporolactobacillus laevolacticus DSM442, an Efficient Polymer-Grade D-Lactate Producer from Agricultural Waste Cottonseed as a Nitrogen Source.</title>
        <authorList>
            <person name="Wang H."/>
            <person name="Wang L."/>
            <person name="Ju J."/>
            <person name="Yu B."/>
            <person name="Ma Y."/>
        </authorList>
    </citation>
    <scope>NUCLEOTIDE SEQUENCE [LARGE SCALE GENOMIC DNA]</scope>
    <source>
        <strain evidence="4 5">DSM 442</strain>
    </source>
</reference>
<dbReference type="GO" id="GO:0003677">
    <property type="term" value="F:DNA binding"/>
    <property type="evidence" value="ECO:0007669"/>
    <property type="project" value="UniProtKB-KW"/>
</dbReference>
<keyword evidence="1" id="KW-0238">DNA-binding</keyword>
<dbReference type="CDD" id="cd01109">
    <property type="entry name" value="HTH_YyaN"/>
    <property type="match status" value="1"/>
</dbReference>
<dbReference type="PANTHER" id="PTHR30204:SF83">
    <property type="entry name" value="TRANSCRIPTIONAL REGULATOR, MERR FAMILY"/>
    <property type="match status" value="1"/>
</dbReference>
<dbReference type="PROSITE" id="PS00552">
    <property type="entry name" value="HTH_MERR_1"/>
    <property type="match status" value="1"/>
</dbReference>
<dbReference type="SUPFAM" id="SSF46955">
    <property type="entry name" value="Putative DNA-binding domain"/>
    <property type="match status" value="1"/>
</dbReference>
<dbReference type="PROSITE" id="PS50937">
    <property type="entry name" value="HTH_MERR_2"/>
    <property type="match status" value="1"/>
</dbReference>
<dbReference type="PATRIC" id="fig|1395513.3.peg.3046"/>
<dbReference type="OrthoDB" id="9811174at2"/>
<name>V6IUQ4_9BACL</name>
<dbReference type="Proteomes" id="UP000018296">
    <property type="component" value="Unassembled WGS sequence"/>
</dbReference>
<dbReference type="InterPro" id="IPR009061">
    <property type="entry name" value="DNA-bd_dom_put_sf"/>
</dbReference>
<dbReference type="STRING" id="1395513.P343_15000"/>
<proteinExistence type="predicted"/>
<dbReference type="RefSeq" id="WP_023511223.1">
    <property type="nucleotide sequence ID" value="NZ_AWTC01000016.1"/>
</dbReference>
<dbReference type="eggNOG" id="COG0789">
    <property type="taxonomic scope" value="Bacteria"/>
</dbReference>
<keyword evidence="2" id="KW-0175">Coiled coil</keyword>
<dbReference type="PRINTS" id="PR00040">
    <property type="entry name" value="HTHMERR"/>
</dbReference>
<dbReference type="EMBL" id="AWTC01000016">
    <property type="protein sequence ID" value="EST10883.1"/>
    <property type="molecule type" value="Genomic_DNA"/>
</dbReference>
<accession>V6IUQ4</accession>
<gene>
    <name evidence="4" type="ORF">P343_15000</name>
</gene>
<dbReference type="InterPro" id="IPR047057">
    <property type="entry name" value="MerR_fam"/>
</dbReference>
<keyword evidence="5" id="KW-1185">Reference proteome</keyword>
<dbReference type="Gene3D" id="1.10.1660.10">
    <property type="match status" value="1"/>
</dbReference>
<dbReference type="Pfam" id="PF13411">
    <property type="entry name" value="MerR_1"/>
    <property type="match status" value="1"/>
</dbReference>
<evidence type="ECO:0000256" key="2">
    <source>
        <dbReference type="SAM" id="Coils"/>
    </source>
</evidence>
<organism evidence="4 5">
    <name type="scientific">Sporolactobacillus laevolacticus DSM 442</name>
    <dbReference type="NCBI Taxonomy" id="1395513"/>
    <lineage>
        <taxon>Bacteria</taxon>
        <taxon>Bacillati</taxon>
        <taxon>Bacillota</taxon>
        <taxon>Bacilli</taxon>
        <taxon>Bacillales</taxon>
        <taxon>Sporolactobacillaceae</taxon>
        <taxon>Sporolactobacillus</taxon>
    </lineage>
</organism>
<dbReference type="AlphaFoldDB" id="V6IUQ4"/>
<feature type="domain" description="HTH merR-type" evidence="3">
    <location>
        <begin position="1"/>
        <end position="70"/>
    </location>
</feature>
<evidence type="ECO:0000259" key="3">
    <source>
        <dbReference type="PROSITE" id="PS50937"/>
    </source>
</evidence>
<evidence type="ECO:0000313" key="4">
    <source>
        <dbReference type="EMBL" id="EST10883.1"/>
    </source>
</evidence>
<feature type="coiled-coil region" evidence="2">
    <location>
        <begin position="82"/>
        <end position="109"/>
    </location>
</feature>
<dbReference type="PANTHER" id="PTHR30204">
    <property type="entry name" value="REDOX-CYCLING DRUG-SENSING TRANSCRIPTIONAL ACTIVATOR SOXR"/>
    <property type="match status" value="1"/>
</dbReference>
<evidence type="ECO:0000256" key="1">
    <source>
        <dbReference type="ARBA" id="ARBA00023125"/>
    </source>
</evidence>
<sequence length="119" mass="14055">MFTIGQVAKEVGLNIGAVRFYESRGLLEPAARDEHNNRLYTNQEIKWLIFIKCLRETGMSVQEIKKYRNLVNVGTSTLPERIELIQNQKQKLLDEIEEKKSQLIHLDNKLERYFRGENY</sequence>
<dbReference type="GO" id="GO:0003700">
    <property type="term" value="F:DNA-binding transcription factor activity"/>
    <property type="evidence" value="ECO:0007669"/>
    <property type="project" value="InterPro"/>
</dbReference>